<evidence type="ECO:0000256" key="5">
    <source>
        <dbReference type="HAMAP-Rule" id="MF_00358"/>
    </source>
</evidence>
<dbReference type="KEGG" id="oxy:HCG48_01690"/>
<gene>
    <name evidence="5" type="primary">rpsU</name>
    <name evidence="5" type="synonym">rps21</name>
    <name evidence="8" type="ORF">HCG48_01690</name>
</gene>
<evidence type="ECO:0000256" key="6">
    <source>
        <dbReference type="RuleBase" id="RU000667"/>
    </source>
</evidence>
<dbReference type="HAMAP" id="MF_00358">
    <property type="entry name" value="Ribosomal_bS21"/>
    <property type="match status" value="1"/>
</dbReference>
<comment type="similarity">
    <text evidence="1 5 6">Belongs to the bacterial ribosomal protein bS21 family.</text>
</comment>
<dbReference type="GO" id="GO:0003735">
    <property type="term" value="F:structural constituent of ribosome"/>
    <property type="evidence" value="ECO:0007669"/>
    <property type="project" value="InterPro"/>
</dbReference>
<keyword evidence="3 5" id="KW-0687">Ribonucleoprotein</keyword>
<protein>
    <recommendedName>
        <fullName evidence="4 5">Small ribosomal subunit protein bS21</fullName>
    </recommendedName>
</protein>
<dbReference type="EMBL" id="CP051167">
    <property type="protein sequence ID" value="QIZ69457.1"/>
    <property type="molecule type" value="Genomic_DNA"/>
</dbReference>
<dbReference type="RefSeq" id="WP_168567614.1">
    <property type="nucleotide sequence ID" value="NZ_CP051167.1"/>
</dbReference>
<dbReference type="GO" id="GO:0006412">
    <property type="term" value="P:translation"/>
    <property type="evidence" value="ECO:0007669"/>
    <property type="project" value="UniProtKB-UniRule"/>
</dbReference>
<evidence type="ECO:0000256" key="1">
    <source>
        <dbReference type="ARBA" id="ARBA00006640"/>
    </source>
</evidence>
<evidence type="ECO:0000313" key="9">
    <source>
        <dbReference type="Proteomes" id="UP000500857"/>
    </source>
</evidence>
<evidence type="ECO:0000256" key="7">
    <source>
        <dbReference type="SAM" id="MobiDB-lite"/>
    </source>
</evidence>
<dbReference type="NCBIfam" id="TIGR00030">
    <property type="entry name" value="S21p"/>
    <property type="match status" value="1"/>
</dbReference>
<dbReference type="Pfam" id="PF01165">
    <property type="entry name" value="Ribosomal_S21"/>
    <property type="match status" value="1"/>
</dbReference>
<dbReference type="AlphaFoldDB" id="A0A6H1TTI6"/>
<keyword evidence="9" id="KW-1185">Reference proteome</keyword>
<dbReference type="InterPro" id="IPR001911">
    <property type="entry name" value="Ribosomal_bS21"/>
</dbReference>
<dbReference type="GO" id="GO:1990904">
    <property type="term" value="C:ribonucleoprotein complex"/>
    <property type="evidence" value="ECO:0007669"/>
    <property type="project" value="UniProtKB-KW"/>
</dbReference>
<keyword evidence="2 5" id="KW-0689">Ribosomal protein</keyword>
<dbReference type="PRINTS" id="PR00976">
    <property type="entry name" value="RIBOSOMALS21"/>
</dbReference>
<name>A0A6H1TTI6_9CYAN</name>
<evidence type="ECO:0000256" key="3">
    <source>
        <dbReference type="ARBA" id="ARBA00023274"/>
    </source>
</evidence>
<dbReference type="InterPro" id="IPR038380">
    <property type="entry name" value="Ribosomal_bS21_sf"/>
</dbReference>
<feature type="compositionally biased region" description="Basic residues" evidence="7">
    <location>
        <begin position="44"/>
        <end position="68"/>
    </location>
</feature>
<evidence type="ECO:0000313" key="8">
    <source>
        <dbReference type="EMBL" id="QIZ69457.1"/>
    </source>
</evidence>
<dbReference type="PANTHER" id="PTHR21109:SF0">
    <property type="entry name" value="SMALL RIBOSOMAL SUBUNIT PROTEIN BS21M"/>
    <property type="match status" value="1"/>
</dbReference>
<sequence>MTQVILGDNEHLESALRRFKRKVSGAGIFADMKKNRHFETPAEKRKRKEIARQRERRRLRNRRRGFRS</sequence>
<proteinExistence type="inferred from homology"/>
<dbReference type="Proteomes" id="UP000500857">
    <property type="component" value="Chromosome"/>
</dbReference>
<reference evidence="8 9" key="1">
    <citation type="submission" date="2020-04" db="EMBL/GenBank/DDBJ databases">
        <authorList>
            <person name="Basu S."/>
            <person name="Maruthanayagam V."/>
            <person name="Chakraborty S."/>
            <person name="Pramanik A."/>
            <person name="Mukherjee J."/>
            <person name="Brink B."/>
        </authorList>
    </citation>
    <scope>NUCLEOTIDE SEQUENCE [LARGE SCALE GENOMIC DNA]</scope>
    <source>
        <strain evidence="8 9">AP17</strain>
    </source>
</reference>
<dbReference type="PANTHER" id="PTHR21109">
    <property type="entry name" value="MITOCHONDRIAL 28S RIBOSOMAL PROTEIN S21"/>
    <property type="match status" value="1"/>
</dbReference>
<feature type="region of interest" description="Disordered" evidence="7">
    <location>
        <begin position="38"/>
        <end position="68"/>
    </location>
</feature>
<evidence type="ECO:0000256" key="4">
    <source>
        <dbReference type="ARBA" id="ARBA00035135"/>
    </source>
</evidence>
<organism evidence="8 9">
    <name type="scientific">Oxynema aestuarii AP17</name>
    <dbReference type="NCBI Taxonomy" id="2064643"/>
    <lineage>
        <taxon>Bacteria</taxon>
        <taxon>Bacillati</taxon>
        <taxon>Cyanobacteriota</taxon>
        <taxon>Cyanophyceae</taxon>
        <taxon>Oscillatoriophycideae</taxon>
        <taxon>Oscillatoriales</taxon>
        <taxon>Oscillatoriaceae</taxon>
        <taxon>Oxynema</taxon>
        <taxon>Oxynema aestuarii</taxon>
    </lineage>
</organism>
<evidence type="ECO:0000256" key="2">
    <source>
        <dbReference type="ARBA" id="ARBA00022980"/>
    </source>
</evidence>
<accession>A0A6H1TTI6</accession>
<dbReference type="GO" id="GO:0005840">
    <property type="term" value="C:ribosome"/>
    <property type="evidence" value="ECO:0007669"/>
    <property type="project" value="UniProtKB-KW"/>
</dbReference>
<dbReference type="Gene3D" id="1.20.5.1150">
    <property type="entry name" value="Ribosomal protein S8"/>
    <property type="match status" value="1"/>
</dbReference>